<proteinExistence type="predicted"/>
<dbReference type="InterPro" id="IPR025351">
    <property type="entry name" value="Pvc16_N"/>
</dbReference>
<dbReference type="RefSeq" id="WP_188406473.1">
    <property type="nucleotide sequence ID" value="NZ_BMGL01000009.1"/>
</dbReference>
<evidence type="ECO:0000313" key="3">
    <source>
        <dbReference type="Proteomes" id="UP000599688"/>
    </source>
</evidence>
<dbReference type="AlphaFoldDB" id="A0A917E9A1"/>
<name>A0A917E9A1_9FLAO</name>
<evidence type="ECO:0000259" key="1">
    <source>
        <dbReference type="Pfam" id="PF14065"/>
    </source>
</evidence>
<feature type="domain" description="Pvc16 N-terminal" evidence="1">
    <location>
        <begin position="8"/>
        <end position="162"/>
    </location>
</feature>
<keyword evidence="3" id="KW-1185">Reference proteome</keyword>
<accession>A0A917E9A1</accession>
<sequence length="178" mass="19798">MIDKVIISIASKLDEYIKNKLSLNEQSVIVSSLVDLKGNLNQDIENKITIFLLNIEEEKLSKNANMTSNAGSNPAIKINIHLMFSAHFPNFNYLEALKYTSLVIEFFQAHSTFSSSNTPGLPLNVSKIHAEMLNISIEEIGKLWGNIGANYVPSVAYKLKHIYFKDEGFSSDSALITG</sequence>
<dbReference type="Pfam" id="PF14065">
    <property type="entry name" value="Pvc16_N"/>
    <property type="match status" value="1"/>
</dbReference>
<organism evidence="2 3">
    <name type="scientific">Psychroflexus salis</name>
    <dbReference type="NCBI Taxonomy" id="1526574"/>
    <lineage>
        <taxon>Bacteria</taxon>
        <taxon>Pseudomonadati</taxon>
        <taxon>Bacteroidota</taxon>
        <taxon>Flavobacteriia</taxon>
        <taxon>Flavobacteriales</taxon>
        <taxon>Flavobacteriaceae</taxon>
        <taxon>Psychroflexus</taxon>
    </lineage>
</organism>
<dbReference type="Proteomes" id="UP000599688">
    <property type="component" value="Unassembled WGS sequence"/>
</dbReference>
<reference evidence="2 3" key="1">
    <citation type="journal article" date="2014" name="Int. J. Syst. Evol. Microbiol.">
        <title>Complete genome sequence of Corynebacterium casei LMG S-19264T (=DSM 44701T), isolated from a smear-ripened cheese.</title>
        <authorList>
            <consortium name="US DOE Joint Genome Institute (JGI-PGF)"/>
            <person name="Walter F."/>
            <person name="Albersmeier A."/>
            <person name="Kalinowski J."/>
            <person name="Ruckert C."/>
        </authorList>
    </citation>
    <scope>NUCLEOTIDE SEQUENCE [LARGE SCALE GENOMIC DNA]</scope>
    <source>
        <strain evidence="2 3">CGMCC 1.12925</strain>
    </source>
</reference>
<protein>
    <recommendedName>
        <fullName evidence="1">Pvc16 N-terminal domain-containing protein</fullName>
    </recommendedName>
</protein>
<dbReference type="EMBL" id="BMGL01000009">
    <property type="protein sequence ID" value="GGE16859.1"/>
    <property type="molecule type" value="Genomic_DNA"/>
</dbReference>
<evidence type="ECO:0000313" key="2">
    <source>
        <dbReference type="EMBL" id="GGE16859.1"/>
    </source>
</evidence>
<gene>
    <name evidence="2" type="ORF">GCM10010831_17680</name>
</gene>
<comment type="caution">
    <text evidence="2">The sequence shown here is derived from an EMBL/GenBank/DDBJ whole genome shotgun (WGS) entry which is preliminary data.</text>
</comment>